<dbReference type="Pfam" id="PF06649">
    <property type="entry name" value="DUF1161"/>
    <property type="match status" value="1"/>
</dbReference>
<evidence type="ECO:0000313" key="3">
    <source>
        <dbReference type="EMBL" id="MDZ5461216.1"/>
    </source>
</evidence>
<dbReference type="RefSeq" id="WP_322468454.1">
    <property type="nucleotide sequence ID" value="NZ_JAXOJX010000102.1"/>
</dbReference>
<organism evidence="3 4">
    <name type="scientific">Azohydromonas lata</name>
    <dbReference type="NCBI Taxonomy" id="45677"/>
    <lineage>
        <taxon>Bacteria</taxon>
        <taxon>Pseudomonadati</taxon>
        <taxon>Pseudomonadota</taxon>
        <taxon>Betaproteobacteria</taxon>
        <taxon>Burkholderiales</taxon>
        <taxon>Sphaerotilaceae</taxon>
        <taxon>Azohydromonas</taxon>
    </lineage>
</organism>
<evidence type="ECO:0000313" key="4">
    <source>
        <dbReference type="Proteomes" id="UP001293718"/>
    </source>
</evidence>
<feature type="chain" id="PRO_5047298567" evidence="2">
    <location>
        <begin position="26"/>
        <end position="132"/>
    </location>
</feature>
<feature type="compositionally biased region" description="Low complexity" evidence="1">
    <location>
        <begin position="88"/>
        <end position="101"/>
    </location>
</feature>
<evidence type="ECO:0000256" key="2">
    <source>
        <dbReference type="SAM" id="SignalP"/>
    </source>
</evidence>
<dbReference type="EMBL" id="JAXOJX010000102">
    <property type="protein sequence ID" value="MDZ5461216.1"/>
    <property type="molecule type" value="Genomic_DNA"/>
</dbReference>
<comment type="caution">
    <text evidence="3">The sequence shown here is derived from an EMBL/GenBank/DDBJ whole genome shotgun (WGS) entry which is preliminary data.</text>
</comment>
<gene>
    <name evidence="3" type="ORF">SM757_32050</name>
</gene>
<accession>A0ABU5IQN5</accession>
<sequence>MSKPTPALITLTALLALLGPQAARAASNCDAIQAEIADKFRAGGIAEFRLSIVDMEANTAGRVVGRCEQGTKKIVFVQDGPAQPAQAQVHTQAPTQVQAQPVPRPAAPAPRRQDVITECRDGSVAPDGECPR</sequence>
<name>A0ABU5IQN5_9BURK</name>
<keyword evidence="4" id="KW-1185">Reference proteome</keyword>
<evidence type="ECO:0000256" key="1">
    <source>
        <dbReference type="SAM" id="MobiDB-lite"/>
    </source>
</evidence>
<protein>
    <submittedName>
        <fullName evidence="3">DUF1161 domain-containing protein</fullName>
    </submittedName>
</protein>
<feature type="signal peptide" evidence="2">
    <location>
        <begin position="1"/>
        <end position="25"/>
    </location>
</feature>
<dbReference type="Proteomes" id="UP001293718">
    <property type="component" value="Unassembled WGS sequence"/>
</dbReference>
<proteinExistence type="predicted"/>
<reference evidence="3 4" key="1">
    <citation type="submission" date="2023-11" db="EMBL/GenBank/DDBJ databases">
        <title>Draft genome of Azohydromonas lata strain H1 (DSM1123), a polyhydroxyalkanoate producer.</title>
        <authorList>
            <person name="Traversa D."/>
            <person name="D'Addabbo P."/>
            <person name="Pazzani C."/>
            <person name="Manzari C."/>
            <person name="Chiara M."/>
            <person name="Scrascia M."/>
        </authorList>
    </citation>
    <scope>NUCLEOTIDE SEQUENCE [LARGE SCALE GENOMIC DNA]</scope>
    <source>
        <strain evidence="3 4">H1</strain>
    </source>
</reference>
<keyword evidence="2" id="KW-0732">Signal</keyword>
<feature type="compositionally biased region" description="Basic and acidic residues" evidence="1">
    <location>
        <begin position="111"/>
        <end position="121"/>
    </location>
</feature>
<dbReference type="InterPro" id="IPR010595">
    <property type="entry name" value="DUF1161"/>
</dbReference>
<feature type="region of interest" description="Disordered" evidence="1">
    <location>
        <begin position="88"/>
        <end position="132"/>
    </location>
</feature>